<dbReference type="Pfam" id="PF00019">
    <property type="entry name" value="TGF_beta"/>
    <property type="match status" value="1"/>
</dbReference>
<feature type="region of interest" description="Disordered" evidence="7">
    <location>
        <begin position="452"/>
        <end position="484"/>
    </location>
</feature>
<dbReference type="PANTHER" id="PTHR11848">
    <property type="entry name" value="TGF-BETA FAMILY"/>
    <property type="match status" value="1"/>
</dbReference>
<dbReference type="PROSITE" id="PS00250">
    <property type="entry name" value="TGF_BETA_1"/>
    <property type="match status" value="1"/>
</dbReference>
<evidence type="ECO:0000256" key="6">
    <source>
        <dbReference type="RuleBase" id="RU000354"/>
    </source>
</evidence>
<dbReference type="Gene3D" id="2.10.90.10">
    <property type="entry name" value="Cystine-knot cytokines"/>
    <property type="match status" value="1"/>
</dbReference>
<dbReference type="Proteomes" id="UP000594454">
    <property type="component" value="Chromosome 7"/>
</dbReference>
<evidence type="ECO:0000259" key="8">
    <source>
        <dbReference type="PROSITE" id="PS51362"/>
    </source>
</evidence>
<evidence type="ECO:0000256" key="3">
    <source>
        <dbReference type="ARBA" id="ARBA00022525"/>
    </source>
</evidence>
<dbReference type="Gene3D" id="2.60.120.970">
    <property type="match status" value="2"/>
</dbReference>
<sequence>MQRIVGYIGDKFILEDSTLEIDQLLYESGSHRITSMEGKGHQKNEEQFIKKTRLPKSSDLSDGSHEIGCFFEASSEKHNINIRRRGISRKKQKQKGRLEESRISSGRNMVKFLVKQSSETSREIVSSTNMPLHSYKNNREFVNSTKGEEFLLPLEEEDVTLSSLETIESPAYFIKLDHLRNSCRQPAHPSFLLNQSGNYTKVESTSTLPFAPATIEKSTTSPSILKSSSPIISSSTIMAFASAKPTTMTVAQEKQRRNQSVILSKDGEAQYHYSSYNSPYHRCVNEQHQYLQSSTVGFTDKNFNPPESIITTSYDGNEKWYQQKYHHQSYFCCNRNSKTIIKNSFEDNQHYNSPIVCGHNVNLSNSNPNSDKIAPTAQQQFHQHHHNGANINSNNNGGNINNIRRDLNLNSRLSNFGNGFTNADDDSTRQSNSETSYSSFSEMNRQFTNDDILDVSSTNDNNNNNSNNDDRNSDGNSGGSASSTTYLRSGCHSCQLREKVKADNLASIKRHILYRLKLKDVPNITAPVVPPEIVEKFYKSHYQNSGNNGGSGNSERGRGANNKNQYSDDDSNGGGGGGSGGQYSSTFYDNDNMQGDDPRAYYDTNYDGGDASDSFSKRRQYTDFSDNSSAGDDDDYEEDFFSVVNSIYVFPTTQHTRHNRKTDVLHFPFTNNGRSTVSQATLHIFIRSWSWIRDHLDTTVQGSNPNIGGSSSSSSTSSQNSAGNRNLDIILKINCVLRHANITHMQKGNEIRHRIPRNDNGIWITVDVTDMVTEWYNNASTNHGVVIKTKEQWMKQFVVLDDSVANKTYAPYIEVMTKDNRKRRTKRNTSLNCSESDNEVRCCRYPLEVNFRHFNWEWIIAPQSFNAYFCNGECKLGFLPKYPHTHLMQMSTAPQPCCSPTKMSPVTLLYFNNEYNLVMSTIPNMAVDKCSCS</sequence>
<evidence type="ECO:0000256" key="1">
    <source>
        <dbReference type="ARBA" id="ARBA00004613"/>
    </source>
</evidence>
<accession>A0A7R8V8T4</accession>
<comment type="similarity">
    <text evidence="2 6">Belongs to the TGF-beta family.</text>
</comment>
<evidence type="ECO:0000256" key="2">
    <source>
        <dbReference type="ARBA" id="ARBA00006656"/>
    </source>
</evidence>
<dbReference type="InterPro" id="IPR017948">
    <property type="entry name" value="TGFb_CS"/>
</dbReference>
<protein>
    <recommendedName>
        <fullName evidence="8">TGF-beta family profile domain-containing protein</fullName>
    </recommendedName>
</protein>
<name>A0A7R8V8T4_HERIL</name>
<dbReference type="GO" id="GO:0005125">
    <property type="term" value="F:cytokine activity"/>
    <property type="evidence" value="ECO:0007669"/>
    <property type="project" value="TreeGrafter"/>
</dbReference>
<dbReference type="GO" id="GO:0005615">
    <property type="term" value="C:extracellular space"/>
    <property type="evidence" value="ECO:0007669"/>
    <property type="project" value="TreeGrafter"/>
</dbReference>
<evidence type="ECO:0000313" key="10">
    <source>
        <dbReference type="Proteomes" id="UP000594454"/>
    </source>
</evidence>
<dbReference type="AlphaFoldDB" id="A0A7R8V8T4"/>
<dbReference type="CDD" id="cd13751">
    <property type="entry name" value="TGF_beta_GDF8_like"/>
    <property type="match status" value="1"/>
</dbReference>
<dbReference type="EMBL" id="LR899015">
    <property type="protein sequence ID" value="CAD7094213.1"/>
    <property type="molecule type" value="Genomic_DNA"/>
</dbReference>
<dbReference type="Pfam" id="PF00688">
    <property type="entry name" value="TGFb_propeptide"/>
    <property type="match status" value="1"/>
</dbReference>
<dbReference type="InterPro" id="IPR001111">
    <property type="entry name" value="TGF-b_propeptide"/>
</dbReference>
<feature type="compositionally biased region" description="Polar residues" evidence="7">
    <location>
        <begin position="366"/>
        <end position="381"/>
    </location>
</feature>
<keyword evidence="3" id="KW-0964">Secreted</keyword>
<gene>
    <name evidence="9" type="ORF">HERILL_LOCUS16436</name>
</gene>
<feature type="region of interest" description="Disordered" evidence="7">
    <location>
        <begin position="420"/>
        <end position="440"/>
    </location>
</feature>
<evidence type="ECO:0000256" key="7">
    <source>
        <dbReference type="SAM" id="MobiDB-lite"/>
    </source>
</evidence>
<evidence type="ECO:0000256" key="5">
    <source>
        <dbReference type="ARBA" id="ARBA00023157"/>
    </source>
</evidence>
<dbReference type="InParanoid" id="A0A7R8V8T4"/>
<dbReference type="SUPFAM" id="SSF57501">
    <property type="entry name" value="Cystine-knot cytokines"/>
    <property type="match status" value="1"/>
</dbReference>
<keyword evidence="5" id="KW-1015">Disulfide bond</keyword>
<organism evidence="9 10">
    <name type="scientific">Hermetia illucens</name>
    <name type="common">Black soldier fly</name>
    <dbReference type="NCBI Taxonomy" id="343691"/>
    <lineage>
        <taxon>Eukaryota</taxon>
        <taxon>Metazoa</taxon>
        <taxon>Ecdysozoa</taxon>
        <taxon>Arthropoda</taxon>
        <taxon>Hexapoda</taxon>
        <taxon>Insecta</taxon>
        <taxon>Pterygota</taxon>
        <taxon>Neoptera</taxon>
        <taxon>Endopterygota</taxon>
        <taxon>Diptera</taxon>
        <taxon>Brachycera</taxon>
        <taxon>Stratiomyomorpha</taxon>
        <taxon>Stratiomyidae</taxon>
        <taxon>Hermetiinae</taxon>
        <taxon>Hermetia</taxon>
    </lineage>
</organism>
<feature type="compositionally biased region" description="Low complexity" evidence="7">
    <location>
        <begin position="388"/>
        <end position="403"/>
    </location>
</feature>
<feature type="domain" description="TGF-beta family profile" evidence="8">
    <location>
        <begin position="821"/>
        <end position="933"/>
    </location>
</feature>
<feature type="region of interest" description="Disordered" evidence="7">
    <location>
        <begin position="541"/>
        <end position="632"/>
    </location>
</feature>
<proteinExistence type="inferred from homology"/>
<feature type="compositionally biased region" description="Low complexity" evidence="7">
    <location>
        <begin position="431"/>
        <end position="440"/>
    </location>
</feature>
<dbReference type="PROSITE" id="PS51362">
    <property type="entry name" value="TGF_BETA_2"/>
    <property type="match status" value="1"/>
</dbReference>
<evidence type="ECO:0000256" key="4">
    <source>
        <dbReference type="ARBA" id="ARBA00023030"/>
    </source>
</evidence>
<dbReference type="InterPro" id="IPR029034">
    <property type="entry name" value="Cystine-knot_cytokine"/>
</dbReference>
<reference evidence="9 10" key="1">
    <citation type="submission" date="2020-11" db="EMBL/GenBank/DDBJ databases">
        <authorList>
            <person name="Wallbank WR R."/>
            <person name="Pardo Diaz C."/>
            <person name="Kozak K."/>
            <person name="Martin S."/>
            <person name="Jiggins C."/>
            <person name="Moest M."/>
            <person name="Warren A I."/>
            <person name="Generalovic N T."/>
            <person name="Byers J.R.P. K."/>
            <person name="Montejo-Kovacevich G."/>
            <person name="Yen C E."/>
        </authorList>
    </citation>
    <scope>NUCLEOTIDE SEQUENCE [LARGE SCALE GENOMIC DNA]</scope>
</reference>
<keyword evidence="4 6" id="KW-0339">Growth factor</keyword>
<feature type="compositionally biased region" description="Low complexity" evidence="7">
    <location>
        <begin position="456"/>
        <end position="467"/>
    </location>
</feature>
<feature type="compositionally biased region" description="Gly residues" evidence="7">
    <location>
        <begin position="572"/>
        <end position="581"/>
    </location>
</feature>
<dbReference type="InterPro" id="IPR001839">
    <property type="entry name" value="TGF-b_C"/>
</dbReference>
<evidence type="ECO:0000313" key="9">
    <source>
        <dbReference type="EMBL" id="CAD7094213.1"/>
    </source>
</evidence>
<dbReference type="OrthoDB" id="5948587at2759"/>
<dbReference type="PANTHER" id="PTHR11848:SF262">
    <property type="entry name" value="LD29161P"/>
    <property type="match status" value="1"/>
</dbReference>
<keyword evidence="10" id="KW-1185">Reference proteome</keyword>
<dbReference type="SMART" id="SM00204">
    <property type="entry name" value="TGFB"/>
    <property type="match status" value="1"/>
</dbReference>
<feature type="region of interest" description="Disordered" evidence="7">
    <location>
        <begin position="366"/>
        <end position="403"/>
    </location>
</feature>
<dbReference type="GO" id="GO:0008083">
    <property type="term" value="F:growth factor activity"/>
    <property type="evidence" value="ECO:0007669"/>
    <property type="project" value="UniProtKB-KW"/>
</dbReference>
<comment type="subcellular location">
    <subcellularLocation>
        <location evidence="1">Secreted</location>
    </subcellularLocation>
</comment>
<feature type="region of interest" description="Disordered" evidence="7">
    <location>
        <begin position="702"/>
        <end position="721"/>
    </location>
</feature>
<dbReference type="InterPro" id="IPR015615">
    <property type="entry name" value="TGF-beta-rel"/>
</dbReference>